<name>A0A3G9JBL0_9BACL</name>
<dbReference type="Pfam" id="PF12710">
    <property type="entry name" value="HAD"/>
    <property type="match status" value="1"/>
</dbReference>
<reference evidence="2 3" key="1">
    <citation type="submission" date="2018-11" db="EMBL/GenBank/DDBJ databases">
        <title>Complete genome sequence of Paenibacillus baekrokdamisoli strain KCTC 33723.</title>
        <authorList>
            <person name="Kang S.W."/>
            <person name="Lee K.C."/>
            <person name="Kim K.K."/>
            <person name="Kim J.S."/>
            <person name="Kim D.S."/>
            <person name="Ko S.H."/>
            <person name="Yang S.H."/>
            <person name="Lee J.S."/>
        </authorList>
    </citation>
    <scope>NUCLEOTIDE SEQUENCE [LARGE SCALE GENOMIC DNA]</scope>
    <source>
        <strain evidence="2 3">KCTC 33723</strain>
    </source>
</reference>
<dbReference type="InterPro" id="IPR036412">
    <property type="entry name" value="HAD-like_sf"/>
</dbReference>
<evidence type="ECO:0000313" key="2">
    <source>
        <dbReference type="EMBL" id="BBH23281.1"/>
    </source>
</evidence>
<dbReference type="PANTHER" id="PTHR43344">
    <property type="entry name" value="PHOSPHOSERINE PHOSPHATASE"/>
    <property type="match status" value="1"/>
</dbReference>
<sequence length="234" mass="26428">MHYALIDWDNTIHRGYTIYGLAGHLLAKGLVSPGLLHTFKELETLYQTKAITYAVYTERTCESFAQELAGRSAAEYRSAVQAFLPIDEPAIFESAYPLFDLLKKYGVAIYFVSGAPFDVLEAYAERFGIRGVFAFELEIENHILTGKVVCNYGVNKDRILHHPLFKTPHATHLLSMGDAVADIPLLNNSLLSIVVGEQHLALRDGLEVMNYTEKPWNLQWLEEKIMSWTAAHPR</sequence>
<organism evidence="2 3">
    <name type="scientific">Paenibacillus baekrokdamisoli</name>
    <dbReference type="NCBI Taxonomy" id="1712516"/>
    <lineage>
        <taxon>Bacteria</taxon>
        <taxon>Bacillati</taxon>
        <taxon>Bacillota</taxon>
        <taxon>Bacilli</taxon>
        <taxon>Bacillales</taxon>
        <taxon>Paenibacillaceae</taxon>
        <taxon>Paenibacillus</taxon>
    </lineage>
</organism>
<dbReference type="SUPFAM" id="SSF56784">
    <property type="entry name" value="HAD-like"/>
    <property type="match status" value="1"/>
</dbReference>
<proteinExistence type="inferred from homology"/>
<dbReference type="EMBL" id="AP019308">
    <property type="protein sequence ID" value="BBH23281.1"/>
    <property type="molecule type" value="Genomic_DNA"/>
</dbReference>
<dbReference type="RefSeq" id="WP_125662676.1">
    <property type="nucleotide sequence ID" value="NZ_AP019308.1"/>
</dbReference>
<gene>
    <name evidence="2" type="ORF">Back11_46260</name>
</gene>
<dbReference type="Proteomes" id="UP000275368">
    <property type="component" value="Chromosome"/>
</dbReference>
<dbReference type="InterPro" id="IPR023214">
    <property type="entry name" value="HAD_sf"/>
</dbReference>
<accession>A0A3G9JBL0</accession>
<dbReference type="Gene3D" id="3.40.50.1000">
    <property type="entry name" value="HAD superfamily/HAD-like"/>
    <property type="match status" value="1"/>
</dbReference>
<keyword evidence="3" id="KW-1185">Reference proteome</keyword>
<evidence type="ECO:0000256" key="1">
    <source>
        <dbReference type="ARBA" id="ARBA00009184"/>
    </source>
</evidence>
<dbReference type="OrthoDB" id="2678532at2"/>
<evidence type="ECO:0000313" key="3">
    <source>
        <dbReference type="Proteomes" id="UP000275368"/>
    </source>
</evidence>
<comment type="similarity">
    <text evidence="1">Belongs to the HAD-like hydrolase superfamily. SerB family.</text>
</comment>
<dbReference type="InterPro" id="IPR050582">
    <property type="entry name" value="HAD-like_SerB"/>
</dbReference>
<protein>
    <submittedName>
        <fullName evidence="2">Uncharacterized protein</fullName>
    </submittedName>
</protein>
<dbReference type="KEGG" id="pbk:Back11_46260"/>
<dbReference type="AlphaFoldDB" id="A0A3G9JBL0"/>